<evidence type="ECO:0000313" key="3">
    <source>
        <dbReference type="EMBL" id="PIL32333.1"/>
    </source>
</evidence>
<organism evidence="3 4">
    <name type="scientific">Ganoderma sinense ZZ0214-1</name>
    <dbReference type="NCBI Taxonomy" id="1077348"/>
    <lineage>
        <taxon>Eukaryota</taxon>
        <taxon>Fungi</taxon>
        <taxon>Dikarya</taxon>
        <taxon>Basidiomycota</taxon>
        <taxon>Agaricomycotina</taxon>
        <taxon>Agaricomycetes</taxon>
        <taxon>Polyporales</taxon>
        <taxon>Polyporaceae</taxon>
        <taxon>Ganoderma</taxon>
    </lineage>
</organism>
<dbReference type="PANTHER" id="PTHR40465">
    <property type="entry name" value="CHROMOSOME 1, WHOLE GENOME SHOTGUN SEQUENCE"/>
    <property type="match status" value="1"/>
</dbReference>
<feature type="transmembrane region" description="Helical" evidence="1">
    <location>
        <begin position="265"/>
        <end position="287"/>
    </location>
</feature>
<sequence length="370" mass="41297">MTTASDSMDFTIGNTYGALLLGTFFSLVLYGIVLHQTYRYLRLHPHDYAYIQVLVAVSLILETFHAVCIMHLCYHALVTNYANANATLEGSVPWSSKFFVLTGELSQIAAYLFFVRRLYFSGDLPFSRSFDSHAHYRHRFQYTVFGTFKLVVALVTLFLATSVGFGLAITVEFFRSQNPATFLESVNRNKIAAWQYLVHGKFASAAATHVLLTGSLIYALYRGQKVRSEQKGVVDWCMLFIVNTGILVGIFDITAWISASAAPNSAWWAALYIVTVKVYMVTFLSVLNSRRLLTKDGIEIFGTDSAMRTERNLIARAQRFAAAERYNAPQLPDSAPTRIDIKVATEIEGGDGVKTSHSSVIIEERKVVGV</sequence>
<name>A0A2G8SF02_9APHY</name>
<feature type="transmembrane region" description="Helical" evidence="1">
    <location>
        <begin position="53"/>
        <end position="78"/>
    </location>
</feature>
<feature type="transmembrane region" description="Helical" evidence="1">
    <location>
        <begin position="140"/>
        <end position="169"/>
    </location>
</feature>
<keyword evidence="4" id="KW-1185">Reference proteome</keyword>
<comment type="caution">
    <text evidence="3">The sequence shown here is derived from an EMBL/GenBank/DDBJ whole genome shotgun (WGS) entry which is preliminary data.</text>
</comment>
<protein>
    <recommendedName>
        <fullName evidence="2">DUF6534 domain-containing protein</fullName>
    </recommendedName>
</protein>
<keyword evidence="1" id="KW-0812">Transmembrane</keyword>
<evidence type="ECO:0000256" key="1">
    <source>
        <dbReference type="SAM" id="Phobius"/>
    </source>
</evidence>
<evidence type="ECO:0000313" key="4">
    <source>
        <dbReference type="Proteomes" id="UP000230002"/>
    </source>
</evidence>
<feature type="transmembrane region" description="Helical" evidence="1">
    <location>
        <begin position="233"/>
        <end position="259"/>
    </location>
</feature>
<dbReference type="InterPro" id="IPR045339">
    <property type="entry name" value="DUF6534"/>
</dbReference>
<accession>A0A2G8SF02</accession>
<dbReference type="AlphaFoldDB" id="A0A2G8SF02"/>
<dbReference type="Proteomes" id="UP000230002">
    <property type="component" value="Unassembled WGS sequence"/>
</dbReference>
<keyword evidence="1" id="KW-0472">Membrane</keyword>
<gene>
    <name evidence="3" type="ORF">GSI_05579</name>
</gene>
<dbReference type="OrthoDB" id="2794820at2759"/>
<feature type="transmembrane region" description="Helical" evidence="1">
    <location>
        <begin position="202"/>
        <end position="221"/>
    </location>
</feature>
<feature type="domain" description="DUF6534" evidence="2">
    <location>
        <begin position="205"/>
        <end position="291"/>
    </location>
</feature>
<feature type="transmembrane region" description="Helical" evidence="1">
    <location>
        <begin position="15"/>
        <end position="33"/>
    </location>
</feature>
<keyword evidence="1" id="KW-1133">Transmembrane helix</keyword>
<evidence type="ECO:0000259" key="2">
    <source>
        <dbReference type="Pfam" id="PF20152"/>
    </source>
</evidence>
<dbReference type="EMBL" id="AYKW01000011">
    <property type="protein sequence ID" value="PIL32333.1"/>
    <property type="molecule type" value="Genomic_DNA"/>
</dbReference>
<proteinExistence type="predicted"/>
<dbReference type="Pfam" id="PF20152">
    <property type="entry name" value="DUF6534"/>
    <property type="match status" value="1"/>
</dbReference>
<dbReference type="PANTHER" id="PTHR40465:SF1">
    <property type="entry name" value="DUF6534 DOMAIN-CONTAINING PROTEIN"/>
    <property type="match status" value="1"/>
</dbReference>
<reference evidence="3 4" key="1">
    <citation type="journal article" date="2015" name="Sci. Rep.">
        <title>Chromosome-level genome map provides insights into diverse defense mechanisms in the medicinal fungus Ganoderma sinense.</title>
        <authorList>
            <person name="Zhu Y."/>
            <person name="Xu J."/>
            <person name="Sun C."/>
            <person name="Zhou S."/>
            <person name="Xu H."/>
            <person name="Nelson D.R."/>
            <person name="Qian J."/>
            <person name="Song J."/>
            <person name="Luo H."/>
            <person name="Xiang L."/>
            <person name="Li Y."/>
            <person name="Xu Z."/>
            <person name="Ji A."/>
            <person name="Wang L."/>
            <person name="Lu S."/>
            <person name="Hayward A."/>
            <person name="Sun W."/>
            <person name="Li X."/>
            <person name="Schwartz D.C."/>
            <person name="Wang Y."/>
            <person name="Chen S."/>
        </authorList>
    </citation>
    <scope>NUCLEOTIDE SEQUENCE [LARGE SCALE GENOMIC DNA]</scope>
    <source>
        <strain evidence="3 4">ZZ0214-1</strain>
    </source>
</reference>